<dbReference type="InterPro" id="IPR032412">
    <property type="entry name" value="Myosin-VI_CBD"/>
</dbReference>
<dbReference type="CDD" id="cd21759">
    <property type="entry name" value="CBD_MYO6-like"/>
    <property type="match status" value="1"/>
</dbReference>
<feature type="region of interest" description="Actin-binding" evidence="6">
    <location>
        <begin position="47"/>
        <end position="69"/>
    </location>
</feature>
<evidence type="ECO:0000256" key="2">
    <source>
        <dbReference type="ARBA" id="ARBA00022840"/>
    </source>
</evidence>
<protein>
    <submittedName>
        <fullName evidence="10">Myosin motor domain-containing protein</fullName>
    </submittedName>
</protein>
<dbReference type="SMART" id="SM00242">
    <property type="entry name" value="MYSc"/>
    <property type="match status" value="1"/>
</dbReference>
<accession>A0A1I8ACK6</accession>
<feature type="region of interest" description="Disordered" evidence="7">
    <location>
        <begin position="364"/>
        <end position="383"/>
    </location>
</feature>
<dbReference type="InterPro" id="IPR001609">
    <property type="entry name" value="Myosin_head_motor_dom-like"/>
</dbReference>
<dbReference type="InterPro" id="IPR049016">
    <property type="entry name" value="MYO6_lever"/>
</dbReference>
<keyword evidence="1" id="KW-0547">Nucleotide-binding</keyword>
<dbReference type="WBParaSite" id="L893_g4533.t1">
    <property type="protein sequence ID" value="L893_g4533.t1"/>
    <property type="gene ID" value="L893_g4533"/>
</dbReference>
<dbReference type="PROSITE" id="PS51456">
    <property type="entry name" value="MYOSIN_MOTOR"/>
    <property type="match status" value="1"/>
</dbReference>
<evidence type="ECO:0000313" key="10">
    <source>
        <dbReference type="WBParaSite" id="L893_g4533.t1"/>
    </source>
</evidence>
<dbReference type="GO" id="GO:0016459">
    <property type="term" value="C:myosin complex"/>
    <property type="evidence" value="ECO:0007669"/>
    <property type="project" value="UniProtKB-KW"/>
</dbReference>
<evidence type="ECO:0000256" key="6">
    <source>
        <dbReference type="PROSITE-ProRule" id="PRU00782"/>
    </source>
</evidence>
<dbReference type="GO" id="GO:0030139">
    <property type="term" value="C:endocytic vesicle"/>
    <property type="evidence" value="ECO:0007669"/>
    <property type="project" value="TreeGrafter"/>
</dbReference>
<dbReference type="Gene3D" id="6.10.220.10">
    <property type="match status" value="1"/>
</dbReference>
<evidence type="ECO:0000256" key="1">
    <source>
        <dbReference type="ARBA" id="ARBA00022741"/>
    </source>
</evidence>
<dbReference type="Pfam" id="PF21521">
    <property type="entry name" value="MYO6_lever"/>
    <property type="match status" value="1"/>
</dbReference>
<sequence>MEQSATPLLQQLFKKTAPVTNGLALPRGKGSSKLSFASVGSKFRSQLGVLLAKLQKTGTHFVRCIKPNGEMKPGQFEGAPILSQLKCAGMASVLKLMQKGYPSRTMFADLYAMYKSLLPPRLSRLDARLFCKCLFHALGLNDHDYKFGLTKVFFRPGKFAEFDQLVRHDPETMKELIQKVEKWLNCVRWKKAIYGAWSVIKLKNKIIYRAECLKKIQGAAKGHLARRLHGPRIASFKRASALLGQMEALNATASKMQDSSRAAWSSKTSALKQQIEAVRAELKRDIYRKKGDGKEALDALELNVQKTLVAMKEQIAADEAAKIREMAQKLEREKRRAEEEAQEKVEQERVKEQRRVIEEQRLRAEETHRREEKKRDEEERKAEQKRLQRIAQLEQERLDEELARRIAHDDNRKMVVTEAAVTSNGNSNSGGYDLSKWTYAELRDTINTSSNIELLEACRSEFSRRLRAYQQWKKNNETQKTDQITLFDESNIRNASPVRVPAKNPIQRYFKVPYTNASGATGYWYGHFSGQYIAREMEIQPSGYPVLHVAGRDDHKMCAITLEESGLTRKKGVEILEHEFNSIWVGYGGPPVTIDVGRLKL</sequence>
<organism evidence="9 10">
    <name type="scientific">Steinernema glaseri</name>
    <dbReference type="NCBI Taxonomy" id="37863"/>
    <lineage>
        <taxon>Eukaryota</taxon>
        <taxon>Metazoa</taxon>
        <taxon>Ecdysozoa</taxon>
        <taxon>Nematoda</taxon>
        <taxon>Chromadorea</taxon>
        <taxon>Rhabditida</taxon>
        <taxon>Tylenchina</taxon>
        <taxon>Panagrolaimomorpha</taxon>
        <taxon>Strongyloidoidea</taxon>
        <taxon>Steinernematidae</taxon>
        <taxon>Steinernema</taxon>
    </lineage>
</organism>
<dbReference type="GO" id="GO:0030048">
    <property type="term" value="P:actin filament-based movement"/>
    <property type="evidence" value="ECO:0007669"/>
    <property type="project" value="TreeGrafter"/>
</dbReference>
<dbReference type="Gene3D" id="3.40.850.10">
    <property type="entry name" value="Kinesin motor domain"/>
    <property type="match status" value="1"/>
</dbReference>
<evidence type="ECO:0000256" key="3">
    <source>
        <dbReference type="ARBA" id="ARBA00023123"/>
    </source>
</evidence>
<keyword evidence="9" id="KW-1185">Reference proteome</keyword>
<reference evidence="10" key="1">
    <citation type="submission" date="2016-11" db="UniProtKB">
        <authorList>
            <consortium name="WormBaseParasite"/>
        </authorList>
    </citation>
    <scope>IDENTIFICATION</scope>
</reference>
<dbReference type="PANTHER" id="PTHR13140:SF745">
    <property type="entry name" value="UNCONVENTIONAL MYOSIN-VI"/>
    <property type="match status" value="1"/>
</dbReference>
<dbReference type="GO" id="GO:0007015">
    <property type="term" value="P:actin filament organization"/>
    <property type="evidence" value="ECO:0007669"/>
    <property type="project" value="TreeGrafter"/>
</dbReference>
<dbReference type="Pfam" id="PF16521">
    <property type="entry name" value="Myosin-VI_CBD"/>
    <property type="match status" value="1"/>
</dbReference>
<dbReference type="GO" id="GO:0051015">
    <property type="term" value="F:actin filament binding"/>
    <property type="evidence" value="ECO:0007669"/>
    <property type="project" value="TreeGrafter"/>
</dbReference>
<keyword evidence="2" id="KW-0067">ATP-binding</keyword>
<dbReference type="PROSITE" id="PS50096">
    <property type="entry name" value="IQ"/>
    <property type="match status" value="1"/>
</dbReference>
<dbReference type="GO" id="GO:0005886">
    <property type="term" value="C:plasma membrane"/>
    <property type="evidence" value="ECO:0007669"/>
    <property type="project" value="TreeGrafter"/>
</dbReference>
<dbReference type="Gene3D" id="3.30.70.1590">
    <property type="match status" value="1"/>
</dbReference>
<evidence type="ECO:0000256" key="4">
    <source>
        <dbReference type="ARBA" id="ARBA00023175"/>
    </source>
</evidence>
<dbReference type="Proteomes" id="UP000095287">
    <property type="component" value="Unplaced"/>
</dbReference>
<evidence type="ECO:0000256" key="7">
    <source>
        <dbReference type="SAM" id="MobiDB-lite"/>
    </source>
</evidence>
<dbReference type="Pfam" id="PF00063">
    <property type="entry name" value="Myosin_head"/>
    <property type="match status" value="1"/>
</dbReference>
<comment type="caution">
    <text evidence="6">Lacks conserved residue(s) required for the propagation of feature annotation.</text>
</comment>
<dbReference type="SUPFAM" id="SSF52540">
    <property type="entry name" value="P-loop containing nucleoside triphosphate hydrolases"/>
    <property type="match status" value="1"/>
</dbReference>
<dbReference type="InterPro" id="IPR036961">
    <property type="entry name" value="Kinesin_motor_dom_sf"/>
</dbReference>
<dbReference type="CDD" id="cd21958">
    <property type="entry name" value="MyUb_Myo6"/>
    <property type="match status" value="1"/>
</dbReference>
<proteinExistence type="inferred from homology"/>
<dbReference type="PANTHER" id="PTHR13140">
    <property type="entry name" value="MYOSIN"/>
    <property type="match status" value="1"/>
</dbReference>
<keyword evidence="3 6" id="KW-0518">Myosin</keyword>
<keyword evidence="5 6" id="KW-0009">Actin-binding</keyword>
<name>A0A1I8ACK6_9BILA</name>
<evidence type="ECO:0000313" key="9">
    <source>
        <dbReference type="Proteomes" id="UP000095287"/>
    </source>
</evidence>
<evidence type="ECO:0000259" key="8">
    <source>
        <dbReference type="PROSITE" id="PS51456"/>
    </source>
</evidence>
<dbReference type="InterPro" id="IPR027417">
    <property type="entry name" value="P-loop_NTPase"/>
</dbReference>
<feature type="domain" description="Myosin motor" evidence="8">
    <location>
        <begin position="1"/>
        <end position="167"/>
    </location>
</feature>
<dbReference type="GO" id="GO:0000146">
    <property type="term" value="F:microfilament motor activity"/>
    <property type="evidence" value="ECO:0007669"/>
    <property type="project" value="TreeGrafter"/>
</dbReference>
<evidence type="ECO:0000256" key="5">
    <source>
        <dbReference type="ARBA" id="ARBA00023203"/>
    </source>
</evidence>
<dbReference type="AlphaFoldDB" id="A0A1I8ACK6"/>
<keyword evidence="4" id="KW-0505">Motor protein</keyword>
<comment type="similarity">
    <text evidence="6">Belongs to the TRAFAC class myosin-kinesin ATPase superfamily. Myosin family.</text>
</comment>
<dbReference type="GO" id="GO:0005524">
    <property type="term" value="F:ATP binding"/>
    <property type="evidence" value="ECO:0007669"/>
    <property type="project" value="UniProtKB-KW"/>
</dbReference>